<organism evidence="2 3">
    <name type="scientific">Acetobacterium wieringae</name>
    <dbReference type="NCBI Taxonomy" id="52694"/>
    <lineage>
        <taxon>Bacteria</taxon>
        <taxon>Bacillati</taxon>
        <taxon>Bacillota</taxon>
        <taxon>Clostridia</taxon>
        <taxon>Eubacteriales</taxon>
        <taxon>Eubacteriaceae</taxon>
        <taxon>Acetobacterium</taxon>
    </lineage>
</organism>
<dbReference type="EMBL" id="LKEU01000018">
    <property type="protein sequence ID" value="OFV71637.1"/>
    <property type="molecule type" value="Genomic_DNA"/>
</dbReference>
<dbReference type="InterPro" id="IPR007505">
    <property type="entry name" value="PDDEXK_7"/>
</dbReference>
<dbReference type="RefSeq" id="WP_070370283.1">
    <property type="nucleotide sequence ID" value="NZ_LKEU01000018.1"/>
</dbReference>
<comment type="caution">
    <text evidence="2">The sequence shown here is derived from an EMBL/GenBank/DDBJ whole genome shotgun (WGS) entry which is preliminary data.</text>
</comment>
<proteinExistence type="predicted"/>
<evidence type="ECO:0000313" key="2">
    <source>
        <dbReference type="EMBL" id="OFV71637.1"/>
    </source>
</evidence>
<gene>
    <name evidence="2" type="ORF">ACWI_09420</name>
</gene>
<dbReference type="STRING" id="52694.ACWI_09420"/>
<sequence length="1012" mass="117747">MEGYAIEVVLVNATFNKKGLLNNGELPIMSLEEVDPADYPEFVSLGKWVDGGELSFQPYLRAEIEDTYKNVDISIKINPHTTSVKSVSTEAGDIYQKFVREDGVIYFLPPRKWEINIRLQETVVSHYTTVGYEVLQISFEGRTESMRLISGRTDKESNFYKELIQDLVSIQQQLCIDEKSSMSMALTWTDALYDNTERTIREFCEAFWMLEKDAQAELRQYKCKQSFNKVKKITQQALVEHEIFHMDKVTAIAHREVLDTFEHRVIKTHIDRLKRLISVRQNIETTALENEKLRLESSLTRLNFSEEELEDEIIRINDNIKDKKDNLKNSLTHNRPLEPELQTVFIQIKLNKRDEIDNFFKYQISKEPPQISLFTQTGVKNADDCQYRVKTKTVWSERQAYKTNNAKTTAFINMTLPMDCLESAALLFKYTDSNFDSSKRVNSGDTIGIRGKVLPNYDITKSNQEYASFTFHFRTIEKISRFKKPDEEEKIFLAKEISPEEKESAIAAFREFILDQVSDSDDDSRGFLKEYEDSQKQKKELNLKLKNKNERDKRWNDLEKKLDRIDETDLIKSVSKERTPIRSSNLFSFNPLYRRIYKIMKTNSGAMDGVDYYSSDEEFRVAKLPELYEKWCCIKLVMLFVDSYGFQIKGINGEYENDGVLGFKNLIKDILDERASLNGTRFDLKSDQLNGTTMDVSIWYDRKFRIDKDYLKKINVFAKDTHASLRPDIFMKIDYDNKSRLFVFDAKYRGNQNYDGKKDLCEVAFQKYTTELTQGMNLKDEFGSCNLPTEIISGSFILHSSMQTVANTDEVKDGQGKKVELHYDAKKYLGDYLDIWSEKWIEKASENNWDVNKEKLQEWSMWKSGLNNNENKLGIITCNPKSNQLNYVIQMIMEQQFGLYQSKCWICGGTVEISPKYTEKGNTKYHIKCQNPECGKFMVETHCGQSGCTSHDENIKIGKHTENYYARATSSNSCACWNVSCPKCRQTAPNNKKNNIPLTVLLSRAVLFEWNR</sequence>
<dbReference type="AlphaFoldDB" id="A0A1F2PJZ9"/>
<dbReference type="OrthoDB" id="11970at2"/>
<accession>A0A1F2PJZ9</accession>
<evidence type="ECO:0000313" key="3">
    <source>
        <dbReference type="Proteomes" id="UP000176244"/>
    </source>
</evidence>
<protein>
    <submittedName>
        <fullName evidence="2">Uncharacterized protein</fullName>
    </submittedName>
</protein>
<feature type="coiled-coil region" evidence="1">
    <location>
        <begin position="288"/>
        <end position="326"/>
    </location>
</feature>
<dbReference type="Pfam" id="PF04411">
    <property type="entry name" value="PDDEXK_7"/>
    <property type="match status" value="1"/>
</dbReference>
<name>A0A1F2PJZ9_9FIRM</name>
<evidence type="ECO:0000256" key="1">
    <source>
        <dbReference type="SAM" id="Coils"/>
    </source>
</evidence>
<dbReference type="Proteomes" id="UP000176244">
    <property type="component" value="Unassembled WGS sequence"/>
</dbReference>
<keyword evidence="1" id="KW-0175">Coiled coil</keyword>
<reference evidence="2 3" key="1">
    <citation type="submission" date="2015-09" db="EMBL/GenBank/DDBJ databases">
        <title>Genome sequence of Acetobacterium wieringae DSM 1911.</title>
        <authorList>
            <person name="Poehlein A."/>
            <person name="Bengelsdorf F.R."/>
            <person name="Schiel-Bengelsdorf B."/>
            <person name="Duerre P."/>
            <person name="Daniel R."/>
        </authorList>
    </citation>
    <scope>NUCLEOTIDE SEQUENCE [LARGE SCALE GENOMIC DNA]</scope>
    <source>
        <strain evidence="2 3">DSM 1911</strain>
    </source>
</reference>